<name>A0A1C7H3J0_9BACE</name>
<evidence type="ECO:0000313" key="2">
    <source>
        <dbReference type="Proteomes" id="UP000092631"/>
    </source>
</evidence>
<protein>
    <submittedName>
        <fullName evidence="1">Phospholipase</fullName>
    </submittedName>
</protein>
<proteinExistence type="predicted"/>
<dbReference type="AlphaFoldDB" id="A0A1C7H3J0"/>
<accession>A0A1C7H3J0</accession>
<gene>
    <name evidence="1" type="ORF">A4V03_17530</name>
</gene>
<dbReference type="SUPFAM" id="SSF63825">
    <property type="entry name" value="YWTD domain"/>
    <property type="match status" value="1"/>
</dbReference>
<sequence length="477" mass="53718">MKKKSDWKTRFIRLCAVVLPLIVLCFTACKDEEKEENLPFDPTKPVVITDFSPKSGGIGNNIILYGENFGNDPKKLKVIVGGKEANIISVKNNILYCVVPRMATEGDVEISVYDDNGEEVAFAEAEEKFTYVKQWLVSTLAGQRFENEKDAFQGEGAFDACGCIKGATWFSFDPKSNFDHLYLTCYNISSIRLIDLEEKTVTMQPSLSATGDKPAIINWTADENQDMIISRDLAKDGNVNVLKKRASEFKTEVKLGESKQRQVVGAFVHPKTGRIYYALYPDQVIYEYDFENKTTTKIATHPRVKETLRMVVHPTGKYAYLLRQYNERGNGYISRMDYNSTTDQFSTPYIVAGSASGSGYRDGVGSRAQLNGPTQGVFVKNPEYAGEEDEYDFYFCDERNHCIRILTPTGRVVTFAGRGNDSSDPGFANGALRSEARFAYPWALAYDEKRKCFYVGERGMNRDGKEQAVIRKIAMEE</sequence>
<dbReference type="Gene3D" id="2.120.10.30">
    <property type="entry name" value="TolB, C-terminal domain"/>
    <property type="match status" value="1"/>
</dbReference>
<evidence type="ECO:0000313" key="1">
    <source>
        <dbReference type="EMBL" id="ANU59134.1"/>
    </source>
</evidence>
<dbReference type="CDD" id="cd00603">
    <property type="entry name" value="IPT_PCSR"/>
    <property type="match status" value="1"/>
</dbReference>
<dbReference type="InterPro" id="IPR002909">
    <property type="entry name" value="IPT_dom"/>
</dbReference>
<dbReference type="OrthoDB" id="791543at2"/>
<dbReference type="InterPro" id="IPR014756">
    <property type="entry name" value="Ig_E-set"/>
</dbReference>
<dbReference type="EMBL" id="CP015401">
    <property type="protein sequence ID" value="ANU59134.1"/>
    <property type="molecule type" value="Genomic_DNA"/>
</dbReference>
<dbReference type="SUPFAM" id="SSF81296">
    <property type="entry name" value="E set domains"/>
    <property type="match status" value="1"/>
</dbReference>
<reference evidence="2" key="1">
    <citation type="submission" date="2016-04" db="EMBL/GenBank/DDBJ databases">
        <title>Complete Genome Sequences of Twelve Strains of a Stable Defined Moderately Diverse Mouse Microbiota 2 (sDMDMm2).</title>
        <authorList>
            <person name="Uchimura Y."/>
            <person name="Wyss M."/>
            <person name="Brugiroux S."/>
            <person name="Limenitakis J.P."/>
            <person name="Stecher B."/>
            <person name="McCoy K.D."/>
            <person name="Macpherson A.J."/>
        </authorList>
    </citation>
    <scope>NUCLEOTIDE SEQUENCE [LARGE SCALE GENOMIC DNA]</scope>
    <source>
        <strain evidence="2">I48</strain>
    </source>
</reference>
<dbReference type="Pfam" id="PF01833">
    <property type="entry name" value="TIG"/>
    <property type="match status" value="1"/>
</dbReference>
<dbReference type="RefSeq" id="WP_065539799.1">
    <property type="nucleotide sequence ID" value="NZ_CAPDLJ010000004.1"/>
</dbReference>
<organism evidence="1 2">
    <name type="scientific">Bacteroides caecimuris</name>
    <dbReference type="NCBI Taxonomy" id="1796613"/>
    <lineage>
        <taxon>Bacteria</taxon>
        <taxon>Pseudomonadati</taxon>
        <taxon>Bacteroidota</taxon>
        <taxon>Bacteroidia</taxon>
        <taxon>Bacteroidales</taxon>
        <taxon>Bacteroidaceae</taxon>
        <taxon>Bacteroides</taxon>
    </lineage>
</organism>
<dbReference type="PANTHER" id="PTHR13833">
    <property type="match status" value="1"/>
</dbReference>
<dbReference type="InterPro" id="IPR013783">
    <property type="entry name" value="Ig-like_fold"/>
</dbReference>
<dbReference type="Gene3D" id="2.60.40.10">
    <property type="entry name" value="Immunoglobulins"/>
    <property type="match status" value="1"/>
</dbReference>
<dbReference type="Proteomes" id="UP000092631">
    <property type="component" value="Chromosome"/>
</dbReference>
<dbReference type="SMART" id="SM00429">
    <property type="entry name" value="IPT"/>
    <property type="match status" value="1"/>
</dbReference>
<dbReference type="KEGG" id="bcae:A4V03_17530"/>
<dbReference type="PANTHER" id="PTHR13833:SF71">
    <property type="entry name" value="NHL DOMAIN-CONTAINING PROTEIN"/>
    <property type="match status" value="1"/>
</dbReference>
<dbReference type="GeneID" id="82188943"/>
<keyword evidence="2" id="KW-1185">Reference proteome</keyword>
<dbReference type="InterPro" id="IPR011042">
    <property type="entry name" value="6-blade_b-propeller_TolB-like"/>
</dbReference>